<dbReference type="Proteomes" id="UP000318478">
    <property type="component" value="Unassembled WGS sequence"/>
</dbReference>
<name>A0A5C5YQC0_9BACT</name>
<feature type="domain" description="HIRAN" evidence="3">
    <location>
        <begin position="124"/>
        <end position="227"/>
    </location>
</feature>
<dbReference type="Pfam" id="PF08797">
    <property type="entry name" value="HIRAN"/>
    <property type="match status" value="1"/>
</dbReference>
<dbReference type="OrthoDB" id="452395at2"/>
<dbReference type="InterPro" id="IPR014905">
    <property type="entry name" value="HIRAN"/>
</dbReference>
<dbReference type="EMBL" id="SJPO01000005">
    <property type="protein sequence ID" value="TWT77106.1"/>
    <property type="molecule type" value="Genomic_DNA"/>
</dbReference>
<organism evidence="4 5">
    <name type="scientific">Posidoniimonas polymericola</name>
    <dbReference type="NCBI Taxonomy" id="2528002"/>
    <lineage>
        <taxon>Bacteria</taxon>
        <taxon>Pseudomonadati</taxon>
        <taxon>Planctomycetota</taxon>
        <taxon>Planctomycetia</taxon>
        <taxon>Pirellulales</taxon>
        <taxon>Lacipirellulaceae</taxon>
        <taxon>Posidoniimonas</taxon>
    </lineage>
</organism>
<evidence type="ECO:0000259" key="3">
    <source>
        <dbReference type="SMART" id="SM00910"/>
    </source>
</evidence>
<keyword evidence="2" id="KW-0378">Hydrolase</keyword>
<dbReference type="GO" id="GO:0003676">
    <property type="term" value="F:nucleic acid binding"/>
    <property type="evidence" value="ECO:0007669"/>
    <property type="project" value="InterPro"/>
</dbReference>
<dbReference type="GO" id="GO:0008270">
    <property type="term" value="F:zinc ion binding"/>
    <property type="evidence" value="ECO:0007669"/>
    <property type="project" value="InterPro"/>
</dbReference>
<sequence length="251" mass="28901">MNALFVAWRPKKASSGWRPVGRLIYENGLYRFCYTQGARQEGFRPFAGMELLDRVYESESLFPIFANRLLPSSRPEYEEYLRWSGFDPAHPPEPIVVLGVTEGIRKTDAVEVFPCPTPDTEGCYLNRFFLHGIRWMDHLASERLETVRPGDRLYLMLDLQNHSDPQAVAVRTEHPSAMVGYVPRYLARDVWSLMRECEIDWIELSVERVNLRAPTQNRLLCRMKACWPDGFQPCDGEEFVPIPAGVTARCG</sequence>
<reference evidence="4 5" key="1">
    <citation type="submission" date="2019-02" db="EMBL/GenBank/DDBJ databases">
        <title>Deep-cultivation of Planctomycetes and their phenomic and genomic characterization uncovers novel biology.</title>
        <authorList>
            <person name="Wiegand S."/>
            <person name="Jogler M."/>
            <person name="Boedeker C."/>
            <person name="Pinto D."/>
            <person name="Vollmers J."/>
            <person name="Rivas-Marin E."/>
            <person name="Kohn T."/>
            <person name="Peeters S.H."/>
            <person name="Heuer A."/>
            <person name="Rast P."/>
            <person name="Oberbeckmann S."/>
            <person name="Bunk B."/>
            <person name="Jeske O."/>
            <person name="Meyerdierks A."/>
            <person name="Storesund J.E."/>
            <person name="Kallscheuer N."/>
            <person name="Luecker S."/>
            <person name="Lage O.M."/>
            <person name="Pohl T."/>
            <person name="Merkel B.J."/>
            <person name="Hornburger P."/>
            <person name="Mueller R.-W."/>
            <person name="Bruemmer F."/>
            <person name="Labrenz M."/>
            <person name="Spormann A.M."/>
            <person name="Op Den Camp H."/>
            <person name="Overmann J."/>
            <person name="Amann R."/>
            <person name="Jetten M.S.M."/>
            <person name="Mascher T."/>
            <person name="Medema M.H."/>
            <person name="Devos D.P."/>
            <person name="Kaster A.-K."/>
            <person name="Ovreas L."/>
            <person name="Rohde M."/>
            <person name="Galperin M.Y."/>
            <person name="Jogler C."/>
        </authorList>
    </citation>
    <scope>NUCLEOTIDE SEQUENCE [LARGE SCALE GENOMIC DNA]</scope>
    <source>
        <strain evidence="4 5">Pla123a</strain>
    </source>
</reference>
<evidence type="ECO:0000256" key="1">
    <source>
        <dbReference type="ARBA" id="ARBA00022723"/>
    </source>
</evidence>
<evidence type="ECO:0000256" key="2">
    <source>
        <dbReference type="ARBA" id="ARBA00022801"/>
    </source>
</evidence>
<proteinExistence type="predicted"/>
<evidence type="ECO:0000313" key="5">
    <source>
        <dbReference type="Proteomes" id="UP000318478"/>
    </source>
</evidence>
<dbReference type="AlphaFoldDB" id="A0A5C5YQC0"/>
<comment type="caution">
    <text evidence="4">The sequence shown here is derived from an EMBL/GenBank/DDBJ whole genome shotgun (WGS) entry which is preliminary data.</text>
</comment>
<dbReference type="SMART" id="SM00910">
    <property type="entry name" value="HIRAN"/>
    <property type="match status" value="1"/>
</dbReference>
<gene>
    <name evidence="4" type="ORF">Pla123a_25360</name>
</gene>
<accession>A0A5C5YQC0</accession>
<keyword evidence="1" id="KW-0479">Metal-binding</keyword>
<evidence type="ECO:0000313" key="4">
    <source>
        <dbReference type="EMBL" id="TWT77106.1"/>
    </source>
</evidence>
<protein>
    <submittedName>
        <fullName evidence="4">HIRAN domain protein</fullName>
    </submittedName>
</protein>
<dbReference type="Gene3D" id="3.30.70.2330">
    <property type="match status" value="1"/>
</dbReference>
<keyword evidence="5" id="KW-1185">Reference proteome</keyword>
<dbReference type="GO" id="GO:0016818">
    <property type="term" value="F:hydrolase activity, acting on acid anhydrides, in phosphorus-containing anhydrides"/>
    <property type="evidence" value="ECO:0007669"/>
    <property type="project" value="InterPro"/>
</dbReference>